<evidence type="ECO:0000256" key="10">
    <source>
        <dbReference type="SAM" id="Phobius"/>
    </source>
</evidence>
<dbReference type="Pfam" id="PF02949">
    <property type="entry name" value="7tm_6"/>
    <property type="match status" value="1"/>
</dbReference>
<dbReference type="GO" id="GO:0007165">
    <property type="term" value="P:signal transduction"/>
    <property type="evidence" value="ECO:0007669"/>
    <property type="project" value="UniProtKB-KW"/>
</dbReference>
<dbReference type="AlphaFoldDB" id="A0A9P0MXR5"/>
<proteinExistence type="predicted"/>
<evidence type="ECO:0000256" key="6">
    <source>
        <dbReference type="ARBA" id="ARBA00022989"/>
    </source>
</evidence>
<evidence type="ECO:0000256" key="4">
    <source>
        <dbReference type="ARBA" id="ARBA00022692"/>
    </source>
</evidence>
<sequence length="333" mass="38789">MCTLGIVTSVLATGGSITLFYFFYQNRLEKFTDNWNSLNENILKSNLDSKEFFRQMFLQVAKNNESFTKTILFVVFWTPIIYCSPVPVVDAIKQSYRTNLPLPILYPYDDRQAGLYEMTFFLHMMGLVISVMKKFGNDCFFLSLFKIHRTYLRYLSVSIRSEGEKFKKNSNQLIKQKLISWIKIHQQIIKNIQDLIILYTPIIIVYHVNLICIVVFGLFTQIKNDRDSSVQRIGTAMFCAVNIFQLYMQCSSAEELSIEAERVADEIYNTPWNEVDENNAEIIRLVLKIANRPIEVTAFKAPTFLLNKQSFVTFVVNTIRAFMTFSKMSDLRD</sequence>
<evidence type="ECO:0000313" key="12">
    <source>
        <dbReference type="Proteomes" id="UP001152798"/>
    </source>
</evidence>
<gene>
    <name evidence="11" type="ORF">NEZAVI_LOCUS15705</name>
</gene>
<keyword evidence="8" id="KW-0675">Receptor</keyword>
<comment type="subcellular location">
    <subcellularLocation>
        <location evidence="1">Cell membrane</location>
        <topology evidence="1">Multi-pass membrane protein</topology>
    </subcellularLocation>
</comment>
<evidence type="ECO:0000256" key="9">
    <source>
        <dbReference type="ARBA" id="ARBA00023224"/>
    </source>
</evidence>
<evidence type="ECO:0000256" key="8">
    <source>
        <dbReference type="ARBA" id="ARBA00023170"/>
    </source>
</evidence>
<feature type="transmembrane region" description="Helical" evidence="10">
    <location>
        <begin position="71"/>
        <end position="93"/>
    </location>
</feature>
<keyword evidence="3" id="KW-0716">Sensory transduction</keyword>
<evidence type="ECO:0000256" key="1">
    <source>
        <dbReference type="ARBA" id="ARBA00004651"/>
    </source>
</evidence>
<dbReference type="PANTHER" id="PTHR21137:SF35">
    <property type="entry name" value="ODORANT RECEPTOR 19A-RELATED"/>
    <property type="match status" value="1"/>
</dbReference>
<dbReference type="Proteomes" id="UP001152798">
    <property type="component" value="Chromosome 7"/>
</dbReference>
<dbReference type="InterPro" id="IPR004117">
    <property type="entry name" value="7tm6_olfct_rcpt"/>
</dbReference>
<evidence type="ECO:0000313" key="11">
    <source>
        <dbReference type="EMBL" id="CAH1408116.1"/>
    </source>
</evidence>
<evidence type="ECO:0000256" key="2">
    <source>
        <dbReference type="ARBA" id="ARBA00022475"/>
    </source>
</evidence>
<keyword evidence="9" id="KW-0807">Transducer</keyword>
<organism evidence="11 12">
    <name type="scientific">Nezara viridula</name>
    <name type="common">Southern green stink bug</name>
    <name type="synonym">Cimex viridulus</name>
    <dbReference type="NCBI Taxonomy" id="85310"/>
    <lineage>
        <taxon>Eukaryota</taxon>
        <taxon>Metazoa</taxon>
        <taxon>Ecdysozoa</taxon>
        <taxon>Arthropoda</taxon>
        <taxon>Hexapoda</taxon>
        <taxon>Insecta</taxon>
        <taxon>Pterygota</taxon>
        <taxon>Neoptera</taxon>
        <taxon>Paraneoptera</taxon>
        <taxon>Hemiptera</taxon>
        <taxon>Heteroptera</taxon>
        <taxon>Panheteroptera</taxon>
        <taxon>Pentatomomorpha</taxon>
        <taxon>Pentatomoidea</taxon>
        <taxon>Pentatomidae</taxon>
        <taxon>Pentatominae</taxon>
        <taxon>Nezara</taxon>
    </lineage>
</organism>
<feature type="transmembrane region" description="Helical" evidence="10">
    <location>
        <begin position="6"/>
        <end position="24"/>
    </location>
</feature>
<accession>A0A9P0MXR5</accession>
<dbReference type="GO" id="GO:0005549">
    <property type="term" value="F:odorant binding"/>
    <property type="evidence" value="ECO:0007669"/>
    <property type="project" value="InterPro"/>
</dbReference>
<keyword evidence="7 10" id="KW-0472">Membrane</keyword>
<feature type="transmembrane region" description="Helical" evidence="10">
    <location>
        <begin position="113"/>
        <end position="132"/>
    </location>
</feature>
<keyword evidence="4 10" id="KW-0812">Transmembrane</keyword>
<evidence type="ECO:0000256" key="3">
    <source>
        <dbReference type="ARBA" id="ARBA00022606"/>
    </source>
</evidence>
<keyword evidence="2" id="KW-1003">Cell membrane</keyword>
<keyword evidence="6 10" id="KW-1133">Transmembrane helix</keyword>
<evidence type="ECO:0000256" key="5">
    <source>
        <dbReference type="ARBA" id="ARBA00022725"/>
    </source>
</evidence>
<dbReference type="PANTHER" id="PTHR21137">
    <property type="entry name" value="ODORANT RECEPTOR"/>
    <property type="match status" value="1"/>
</dbReference>
<feature type="transmembrane region" description="Helical" evidence="10">
    <location>
        <begin position="196"/>
        <end position="219"/>
    </location>
</feature>
<evidence type="ECO:0000256" key="7">
    <source>
        <dbReference type="ARBA" id="ARBA00023136"/>
    </source>
</evidence>
<evidence type="ECO:0008006" key="13">
    <source>
        <dbReference type="Google" id="ProtNLM"/>
    </source>
</evidence>
<dbReference type="EMBL" id="OV725083">
    <property type="protein sequence ID" value="CAH1408116.1"/>
    <property type="molecule type" value="Genomic_DNA"/>
</dbReference>
<reference evidence="11" key="1">
    <citation type="submission" date="2022-01" db="EMBL/GenBank/DDBJ databases">
        <authorList>
            <person name="King R."/>
        </authorList>
    </citation>
    <scope>NUCLEOTIDE SEQUENCE</scope>
</reference>
<dbReference type="OrthoDB" id="6614161at2759"/>
<keyword evidence="12" id="KW-1185">Reference proteome</keyword>
<name>A0A9P0MXR5_NEZVI</name>
<dbReference type="GO" id="GO:0005886">
    <property type="term" value="C:plasma membrane"/>
    <property type="evidence" value="ECO:0007669"/>
    <property type="project" value="UniProtKB-SubCell"/>
</dbReference>
<protein>
    <recommendedName>
        <fullName evidence="13">Odorant receptor</fullName>
    </recommendedName>
</protein>
<dbReference type="GO" id="GO:0004984">
    <property type="term" value="F:olfactory receptor activity"/>
    <property type="evidence" value="ECO:0007669"/>
    <property type="project" value="InterPro"/>
</dbReference>
<keyword evidence="5" id="KW-0552">Olfaction</keyword>